<proteinExistence type="predicted"/>
<evidence type="ECO:0000313" key="3">
    <source>
        <dbReference type="Proteomes" id="UP000673691"/>
    </source>
</evidence>
<gene>
    <name evidence="2" type="ORF">BJ554DRAFT_5106</name>
</gene>
<sequence length="114" mass="12771">MRGGIAGILQTTDKLAGRRIPSEIGVPFRPRTLATMAPKSSAGQKSRGVPVARPHRSPCACAKNRCTGYNLTRQSRSPILQQQALFSSVWHWNLHQFHQSLAIKFMRKPTMAYR</sequence>
<dbReference type="EMBL" id="JAEFCI010000226">
    <property type="protein sequence ID" value="KAG5463694.1"/>
    <property type="molecule type" value="Genomic_DNA"/>
</dbReference>
<comment type="caution">
    <text evidence="2">The sequence shown here is derived from an EMBL/GenBank/DDBJ whole genome shotgun (WGS) entry which is preliminary data.</text>
</comment>
<evidence type="ECO:0000313" key="2">
    <source>
        <dbReference type="EMBL" id="KAG5463694.1"/>
    </source>
</evidence>
<reference evidence="2 3" key="1">
    <citation type="journal article" name="Sci. Rep.">
        <title>Genome-scale phylogenetic analyses confirm Olpidium as the closest living zoosporic fungus to the non-flagellated, terrestrial fungi.</title>
        <authorList>
            <person name="Chang Y."/>
            <person name="Rochon D."/>
            <person name="Sekimoto S."/>
            <person name="Wang Y."/>
            <person name="Chovatia M."/>
            <person name="Sandor L."/>
            <person name="Salamov A."/>
            <person name="Grigoriev I.V."/>
            <person name="Stajich J.E."/>
            <person name="Spatafora J.W."/>
        </authorList>
    </citation>
    <scope>NUCLEOTIDE SEQUENCE [LARGE SCALE GENOMIC DNA]</scope>
    <source>
        <strain evidence="2">S191</strain>
    </source>
</reference>
<organism evidence="2 3">
    <name type="scientific">Olpidium bornovanus</name>
    <dbReference type="NCBI Taxonomy" id="278681"/>
    <lineage>
        <taxon>Eukaryota</taxon>
        <taxon>Fungi</taxon>
        <taxon>Fungi incertae sedis</taxon>
        <taxon>Olpidiomycota</taxon>
        <taxon>Olpidiomycotina</taxon>
        <taxon>Olpidiomycetes</taxon>
        <taxon>Olpidiales</taxon>
        <taxon>Olpidiaceae</taxon>
        <taxon>Olpidium</taxon>
    </lineage>
</organism>
<evidence type="ECO:0000256" key="1">
    <source>
        <dbReference type="SAM" id="MobiDB-lite"/>
    </source>
</evidence>
<keyword evidence="3" id="KW-1185">Reference proteome</keyword>
<name>A0A8H8A1Z6_9FUNG</name>
<protein>
    <submittedName>
        <fullName evidence="2">Uncharacterized protein</fullName>
    </submittedName>
</protein>
<dbReference type="Proteomes" id="UP000673691">
    <property type="component" value="Unassembled WGS sequence"/>
</dbReference>
<feature type="region of interest" description="Disordered" evidence="1">
    <location>
        <begin position="31"/>
        <end position="57"/>
    </location>
</feature>
<accession>A0A8H8A1Z6</accession>
<dbReference type="AlphaFoldDB" id="A0A8H8A1Z6"/>